<dbReference type="InterPro" id="IPR004547">
    <property type="entry name" value="Glucosamine6P_isomerase"/>
</dbReference>
<dbReference type="PANTHER" id="PTHR11280">
    <property type="entry name" value="GLUCOSAMINE-6-PHOSPHATE ISOMERASE"/>
    <property type="match status" value="1"/>
</dbReference>
<comment type="caution">
    <text evidence="4">The sequence shown here is derived from an EMBL/GenBank/DDBJ whole genome shotgun (WGS) entry which is preliminary data.</text>
</comment>
<dbReference type="OrthoDB" id="9791139at2"/>
<dbReference type="PANTHER" id="PTHR11280:SF5">
    <property type="entry name" value="GLUCOSAMINE-6-PHOSPHATE ISOMERASE"/>
    <property type="match status" value="1"/>
</dbReference>
<dbReference type="InterPro" id="IPR006148">
    <property type="entry name" value="Glc/Gal-6P_isomerase"/>
</dbReference>
<dbReference type="InterPro" id="IPR018321">
    <property type="entry name" value="Glucosamine6P_isomerase_CS"/>
</dbReference>
<dbReference type="AlphaFoldDB" id="A0A136Q3F3"/>
<dbReference type="Pfam" id="PF01182">
    <property type="entry name" value="Glucosamine_iso"/>
    <property type="match status" value="1"/>
</dbReference>
<proteinExistence type="predicted"/>
<gene>
    <name evidence="4" type="ORF">HMPREF3293_02323</name>
</gene>
<dbReference type="EMBL" id="LSZW01000063">
    <property type="protein sequence ID" value="KXK65066.1"/>
    <property type="molecule type" value="Genomic_DNA"/>
</dbReference>
<accession>A0A136Q3F3</accession>
<dbReference type="GO" id="GO:0004342">
    <property type="term" value="F:glucosamine-6-phosphate deaminase activity"/>
    <property type="evidence" value="ECO:0007669"/>
    <property type="project" value="InterPro"/>
</dbReference>
<feature type="domain" description="Glucosamine/galactosamine-6-phosphate isomerase" evidence="3">
    <location>
        <begin position="8"/>
        <end position="214"/>
    </location>
</feature>
<dbReference type="InterPro" id="IPR037171">
    <property type="entry name" value="NagB/RpiA_transferase-like"/>
</dbReference>
<dbReference type="KEGG" id="cmiu:B1H56_03710"/>
<dbReference type="PATRIC" id="fig|626937.4.peg.2281"/>
<sequence>MSEAAAGILAEELNGNPSAVFALPTGSTPVGTYQALAKLNREGKVDFSLGNFFNVDEYVGLSRESEQGYYHFLYENLYQYVNVDLAKTHAPDGMALEPELAAVQYEEMIDGLGGLDVAFLGIGRNGHIGFNEPAASLHYSTYCVTLTKSTIEANARFFKSTEEVPKQALTIGIGTIMKAKKIIMVANGEDKADAICRLKEDTSLDTEFPSSLLRLHPDVTVVTTIK</sequence>
<dbReference type="GO" id="GO:0042802">
    <property type="term" value="F:identical protein binding"/>
    <property type="evidence" value="ECO:0007669"/>
    <property type="project" value="TreeGrafter"/>
</dbReference>
<dbReference type="GO" id="GO:0006046">
    <property type="term" value="P:N-acetylglucosamine catabolic process"/>
    <property type="evidence" value="ECO:0007669"/>
    <property type="project" value="TreeGrafter"/>
</dbReference>
<reference evidence="4 5" key="1">
    <citation type="submission" date="2016-02" db="EMBL/GenBank/DDBJ databases">
        <authorList>
            <person name="Wen L."/>
            <person name="He K."/>
            <person name="Yang H."/>
        </authorList>
    </citation>
    <scope>NUCLEOTIDE SEQUENCE [LARGE SCALE GENOMIC DNA]</scope>
    <source>
        <strain evidence="4 5">DSM 22607</strain>
    </source>
</reference>
<evidence type="ECO:0000313" key="5">
    <source>
        <dbReference type="Proteomes" id="UP000070366"/>
    </source>
</evidence>
<protein>
    <submittedName>
        <fullName evidence="4">Putative glucosamine-6-phosphate deaminase</fullName>
    </submittedName>
</protein>
<evidence type="ECO:0000259" key="3">
    <source>
        <dbReference type="Pfam" id="PF01182"/>
    </source>
</evidence>
<evidence type="ECO:0000313" key="4">
    <source>
        <dbReference type="EMBL" id="KXK65066.1"/>
    </source>
</evidence>
<evidence type="ECO:0000256" key="2">
    <source>
        <dbReference type="ARBA" id="ARBA00023277"/>
    </source>
</evidence>
<dbReference type="GO" id="GO:0005975">
    <property type="term" value="P:carbohydrate metabolic process"/>
    <property type="evidence" value="ECO:0007669"/>
    <property type="project" value="InterPro"/>
</dbReference>
<dbReference type="CDD" id="cd01399">
    <property type="entry name" value="GlcN6P_deaminase"/>
    <property type="match status" value="1"/>
</dbReference>
<dbReference type="GO" id="GO:0005737">
    <property type="term" value="C:cytoplasm"/>
    <property type="evidence" value="ECO:0007669"/>
    <property type="project" value="TreeGrafter"/>
</dbReference>
<dbReference type="GO" id="GO:0019262">
    <property type="term" value="P:N-acetylneuraminate catabolic process"/>
    <property type="evidence" value="ECO:0007669"/>
    <property type="project" value="TreeGrafter"/>
</dbReference>
<dbReference type="PROSITE" id="PS01161">
    <property type="entry name" value="GLC_GALNAC_ISOMERASE"/>
    <property type="match status" value="1"/>
</dbReference>
<dbReference type="Proteomes" id="UP000070366">
    <property type="component" value="Unassembled WGS sequence"/>
</dbReference>
<name>A0A136Q3F3_9FIRM</name>
<evidence type="ECO:0000256" key="1">
    <source>
        <dbReference type="ARBA" id="ARBA00022801"/>
    </source>
</evidence>
<dbReference type="SUPFAM" id="SSF100950">
    <property type="entry name" value="NagB/RpiA/CoA transferase-like"/>
    <property type="match status" value="1"/>
</dbReference>
<dbReference type="STRING" id="626937.HMPREF3293_02323"/>
<keyword evidence="1" id="KW-0378">Hydrolase</keyword>
<dbReference type="GO" id="GO:0006043">
    <property type="term" value="P:glucosamine catabolic process"/>
    <property type="evidence" value="ECO:0007669"/>
    <property type="project" value="TreeGrafter"/>
</dbReference>
<organism evidence="4 5">
    <name type="scientific">Christensenella minuta</name>
    <dbReference type="NCBI Taxonomy" id="626937"/>
    <lineage>
        <taxon>Bacteria</taxon>
        <taxon>Bacillati</taxon>
        <taxon>Bacillota</taxon>
        <taxon>Clostridia</taxon>
        <taxon>Christensenellales</taxon>
        <taxon>Christensenellaceae</taxon>
        <taxon>Christensenella</taxon>
    </lineage>
</organism>
<dbReference type="Gene3D" id="3.40.50.1360">
    <property type="match status" value="1"/>
</dbReference>
<keyword evidence="2" id="KW-0119">Carbohydrate metabolism</keyword>
<keyword evidence="5" id="KW-1185">Reference proteome</keyword>